<reference evidence="1 2" key="2">
    <citation type="submission" date="2007-04" db="EMBL/GenBank/DDBJ databases">
        <title>Draft genome sequence of Ruminococcus obeum (ATCC 29174).</title>
        <authorList>
            <person name="Sudarsanam P."/>
            <person name="Ley R."/>
            <person name="Guruge J."/>
            <person name="Turnbaugh P.J."/>
            <person name="Mahowald M."/>
            <person name="Liep D."/>
            <person name="Gordon J."/>
        </authorList>
    </citation>
    <scope>NUCLEOTIDE SEQUENCE [LARGE SCALE GENOMIC DNA]</scope>
    <source>
        <strain evidence="1 2">ATCC 29174</strain>
    </source>
</reference>
<dbReference type="Proteomes" id="UP000006002">
    <property type="component" value="Unassembled WGS sequence"/>
</dbReference>
<comment type="caution">
    <text evidence="1">The sequence shown here is derived from an EMBL/GenBank/DDBJ whole genome shotgun (WGS) entry which is preliminary data.</text>
</comment>
<organism evidence="1 2">
    <name type="scientific">Blautia obeum ATCC 29174</name>
    <dbReference type="NCBI Taxonomy" id="411459"/>
    <lineage>
        <taxon>Bacteria</taxon>
        <taxon>Bacillati</taxon>
        <taxon>Bacillota</taxon>
        <taxon>Clostridia</taxon>
        <taxon>Lachnospirales</taxon>
        <taxon>Lachnospiraceae</taxon>
        <taxon>Blautia</taxon>
    </lineage>
</organism>
<evidence type="ECO:0000313" key="1">
    <source>
        <dbReference type="EMBL" id="EDM87231.1"/>
    </source>
</evidence>
<reference evidence="1 2" key="1">
    <citation type="submission" date="2007-03" db="EMBL/GenBank/DDBJ databases">
        <authorList>
            <person name="Fulton L."/>
            <person name="Clifton S."/>
            <person name="Fulton B."/>
            <person name="Xu J."/>
            <person name="Minx P."/>
            <person name="Pepin K.H."/>
            <person name="Johnson M."/>
            <person name="Thiruvilangam P."/>
            <person name="Bhonagiri V."/>
            <person name="Nash W.E."/>
            <person name="Mardis E.R."/>
            <person name="Wilson R.K."/>
        </authorList>
    </citation>
    <scope>NUCLEOTIDE SEQUENCE [LARGE SCALE GENOMIC DNA]</scope>
    <source>
        <strain evidence="1 2">ATCC 29174</strain>
    </source>
</reference>
<name>A5ZT07_9FIRM</name>
<dbReference type="EMBL" id="AAVO02000008">
    <property type="protein sequence ID" value="EDM87231.1"/>
    <property type="molecule type" value="Genomic_DNA"/>
</dbReference>
<dbReference type="HOGENOM" id="CLU_3325134_0_0_9"/>
<evidence type="ECO:0000313" key="2">
    <source>
        <dbReference type="Proteomes" id="UP000006002"/>
    </source>
</evidence>
<accession>A5ZT07</accession>
<sequence>MGYKMLTRLLLRKETCLWRNKKMENCPECSDMQGNSMF</sequence>
<protein>
    <submittedName>
        <fullName evidence="1">Uncharacterized protein</fullName>
    </submittedName>
</protein>
<gene>
    <name evidence="1" type="ORF">RUMOBE_02136</name>
</gene>
<proteinExistence type="predicted"/>
<dbReference type="AlphaFoldDB" id="A5ZT07"/>